<organism evidence="2 3">
    <name type="scientific">Lentithecium fluviatile CBS 122367</name>
    <dbReference type="NCBI Taxonomy" id="1168545"/>
    <lineage>
        <taxon>Eukaryota</taxon>
        <taxon>Fungi</taxon>
        <taxon>Dikarya</taxon>
        <taxon>Ascomycota</taxon>
        <taxon>Pezizomycotina</taxon>
        <taxon>Dothideomycetes</taxon>
        <taxon>Pleosporomycetidae</taxon>
        <taxon>Pleosporales</taxon>
        <taxon>Massarineae</taxon>
        <taxon>Lentitheciaceae</taxon>
        <taxon>Lentithecium</taxon>
    </lineage>
</organism>
<name>A0A6G1JG70_9PLEO</name>
<reference evidence="2" key="1">
    <citation type="journal article" date="2020" name="Stud. Mycol.">
        <title>101 Dothideomycetes genomes: a test case for predicting lifestyles and emergence of pathogens.</title>
        <authorList>
            <person name="Haridas S."/>
            <person name="Albert R."/>
            <person name="Binder M."/>
            <person name="Bloem J."/>
            <person name="Labutti K."/>
            <person name="Salamov A."/>
            <person name="Andreopoulos B."/>
            <person name="Baker S."/>
            <person name="Barry K."/>
            <person name="Bills G."/>
            <person name="Bluhm B."/>
            <person name="Cannon C."/>
            <person name="Castanera R."/>
            <person name="Culley D."/>
            <person name="Daum C."/>
            <person name="Ezra D."/>
            <person name="Gonzalez J."/>
            <person name="Henrissat B."/>
            <person name="Kuo A."/>
            <person name="Liang C."/>
            <person name="Lipzen A."/>
            <person name="Lutzoni F."/>
            <person name="Magnuson J."/>
            <person name="Mondo S."/>
            <person name="Nolan M."/>
            <person name="Ohm R."/>
            <person name="Pangilinan J."/>
            <person name="Park H.-J."/>
            <person name="Ramirez L."/>
            <person name="Alfaro M."/>
            <person name="Sun H."/>
            <person name="Tritt A."/>
            <person name="Yoshinaga Y."/>
            <person name="Zwiers L.-H."/>
            <person name="Turgeon B."/>
            <person name="Goodwin S."/>
            <person name="Spatafora J."/>
            <person name="Crous P."/>
            <person name="Grigoriev I."/>
        </authorList>
    </citation>
    <scope>NUCLEOTIDE SEQUENCE</scope>
    <source>
        <strain evidence="2">CBS 122367</strain>
    </source>
</reference>
<protein>
    <submittedName>
        <fullName evidence="2">Uncharacterized protein</fullName>
    </submittedName>
</protein>
<dbReference type="EMBL" id="MU005572">
    <property type="protein sequence ID" value="KAF2689129.1"/>
    <property type="molecule type" value="Genomic_DNA"/>
</dbReference>
<evidence type="ECO:0000313" key="2">
    <source>
        <dbReference type="EMBL" id="KAF2689129.1"/>
    </source>
</evidence>
<feature type="region of interest" description="Disordered" evidence="1">
    <location>
        <begin position="30"/>
        <end position="49"/>
    </location>
</feature>
<gene>
    <name evidence="2" type="ORF">K458DRAFT_399951</name>
</gene>
<evidence type="ECO:0000313" key="3">
    <source>
        <dbReference type="Proteomes" id="UP000799291"/>
    </source>
</evidence>
<evidence type="ECO:0000256" key="1">
    <source>
        <dbReference type="SAM" id="MobiDB-lite"/>
    </source>
</evidence>
<sequence length="156" mass="16944">MQFTRLNVDEVHALESANVLSASNTANKRKVSDAMLTSRSSNTSTSSSLCSASSSQTVYISVSPSKLPANLAMDFPLNTENAETLEFMRFTAKAALQTFSRYSSRPDPNAEDVLPFALGHVARLKIQPTHVTDEEALVQVGLNDKTTSAILDLVHR</sequence>
<dbReference type="Proteomes" id="UP000799291">
    <property type="component" value="Unassembled WGS sequence"/>
</dbReference>
<dbReference type="AlphaFoldDB" id="A0A6G1JG70"/>
<feature type="compositionally biased region" description="Low complexity" evidence="1">
    <location>
        <begin position="37"/>
        <end position="49"/>
    </location>
</feature>
<proteinExistence type="predicted"/>
<keyword evidence="3" id="KW-1185">Reference proteome</keyword>
<accession>A0A6G1JG70</accession>